<dbReference type="SUPFAM" id="SSF56784">
    <property type="entry name" value="HAD-like"/>
    <property type="match status" value="1"/>
</dbReference>
<keyword evidence="1" id="KW-0378">Hydrolase</keyword>
<evidence type="ECO:0000313" key="1">
    <source>
        <dbReference type="EMBL" id="KRG62598.1"/>
    </source>
</evidence>
<dbReference type="AlphaFoldDB" id="A0A0R0BZI3"/>
<gene>
    <name evidence="1" type="ORF">ABB26_15855</name>
</gene>
<dbReference type="PANTHER" id="PTHR18901">
    <property type="entry name" value="2-DEOXYGLUCOSE-6-PHOSPHATE PHOSPHATASE 2"/>
    <property type="match status" value="1"/>
</dbReference>
<name>A0A0R0BZI3_9GAMM</name>
<comment type="caution">
    <text evidence="1">The sequence shown here is derived from an EMBL/GenBank/DDBJ whole genome shotgun (WGS) entry which is preliminary data.</text>
</comment>
<evidence type="ECO:0000313" key="2">
    <source>
        <dbReference type="Proteomes" id="UP000050864"/>
    </source>
</evidence>
<dbReference type="STRING" id="405444.ABB26_15855"/>
<dbReference type="RefSeq" id="WP_057635677.1">
    <property type="nucleotide sequence ID" value="NZ_LDJI01000030.1"/>
</dbReference>
<dbReference type="NCBIfam" id="TIGR01509">
    <property type="entry name" value="HAD-SF-IA-v3"/>
    <property type="match status" value="1"/>
</dbReference>
<dbReference type="Gene3D" id="1.10.150.240">
    <property type="entry name" value="Putative phosphatase, domain 2"/>
    <property type="match status" value="1"/>
</dbReference>
<reference evidence="1 2" key="1">
    <citation type="submission" date="2015-05" db="EMBL/GenBank/DDBJ databases">
        <title>Genome sequencing and analysis of members of genus Stenotrophomonas.</title>
        <authorList>
            <person name="Patil P.P."/>
            <person name="Midha S."/>
            <person name="Patil P.B."/>
        </authorList>
    </citation>
    <scope>NUCLEOTIDE SEQUENCE [LARGE SCALE GENOMIC DNA]</scope>
    <source>
        <strain evidence="1 2">DSM 18929</strain>
    </source>
</reference>
<dbReference type="GO" id="GO:0016787">
    <property type="term" value="F:hydrolase activity"/>
    <property type="evidence" value="ECO:0007669"/>
    <property type="project" value="UniProtKB-KW"/>
</dbReference>
<dbReference type="InterPro" id="IPR006439">
    <property type="entry name" value="HAD-SF_hydro_IA"/>
</dbReference>
<dbReference type="PATRIC" id="fig|405444.3.peg.2420"/>
<dbReference type="OrthoDB" id="9800058at2"/>
<dbReference type="PANTHER" id="PTHR18901:SF38">
    <property type="entry name" value="PSEUDOURIDINE-5'-PHOSPHATASE"/>
    <property type="match status" value="1"/>
</dbReference>
<sequence length="233" mass="25362">MNTLAALPFLPDAVIFDMDGLMIDSERVSVACWSQAAEEFGLTLERSFFLGMVGFGDRDCRAMLRRHLADDAQVDAMSERCHLLYDERTHAGLPLRPGIVELLELLKAHDIPRAVATSTRQPRADRKLEAAGLLPYFHAVVTSSDVSRPKPEPEIYLLAAQRLGHAPARCLALEDSPAGIRAALGAGMTAIQVPDLVHPDDAVRALGHRIAGSLHDVRQLLQPWLGKAPVAAL</sequence>
<accession>A0A0R0BZI3</accession>
<dbReference type="PRINTS" id="PR00413">
    <property type="entry name" value="HADHALOGNASE"/>
</dbReference>
<dbReference type="InterPro" id="IPR023198">
    <property type="entry name" value="PGP-like_dom2"/>
</dbReference>
<dbReference type="SFLD" id="SFLDS00003">
    <property type="entry name" value="Haloacid_Dehalogenase"/>
    <property type="match status" value="1"/>
</dbReference>
<dbReference type="Pfam" id="PF00702">
    <property type="entry name" value="Hydrolase"/>
    <property type="match status" value="1"/>
</dbReference>
<protein>
    <submittedName>
        <fullName evidence="1">Hydrolase</fullName>
    </submittedName>
</protein>
<dbReference type="InterPro" id="IPR023214">
    <property type="entry name" value="HAD_sf"/>
</dbReference>
<dbReference type="EMBL" id="LDJI01000030">
    <property type="protein sequence ID" value="KRG62598.1"/>
    <property type="molecule type" value="Genomic_DNA"/>
</dbReference>
<organism evidence="1 2">
    <name type="scientific">Stenotrophomonas humi</name>
    <dbReference type="NCBI Taxonomy" id="405444"/>
    <lineage>
        <taxon>Bacteria</taxon>
        <taxon>Pseudomonadati</taxon>
        <taxon>Pseudomonadota</taxon>
        <taxon>Gammaproteobacteria</taxon>
        <taxon>Lysobacterales</taxon>
        <taxon>Lysobacteraceae</taxon>
        <taxon>Stenotrophomonas</taxon>
    </lineage>
</organism>
<keyword evidence="2" id="KW-1185">Reference proteome</keyword>
<dbReference type="InterPro" id="IPR036412">
    <property type="entry name" value="HAD-like_sf"/>
</dbReference>
<dbReference type="SFLD" id="SFLDG01135">
    <property type="entry name" value="C1.5.6:_HAD__Beta-PGM__Phospha"/>
    <property type="match status" value="1"/>
</dbReference>
<dbReference type="Proteomes" id="UP000050864">
    <property type="component" value="Unassembled WGS sequence"/>
</dbReference>
<dbReference type="SFLD" id="SFLDG01129">
    <property type="entry name" value="C1.5:_HAD__Beta-PGM__Phosphata"/>
    <property type="match status" value="1"/>
</dbReference>
<proteinExistence type="predicted"/>
<dbReference type="Gene3D" id="3.40.50.1000">
    <property type="entry name" value="HAD superfamily/HAD-like"/>
    <property type="match status" value="1"/>
</dbReference>